<organism evidence="2 3">
    <name type="scientific">Pseudomonas phage Noxifer</name>
    <dbReference type="NCBI Taxonomy" id="2006684"/>
    <lineage>
        <taxon>Viruses</taxon>
        <taxon>Duplodnaviria</taxon>
        <taxon>Heunggongvirae</taxon>
        <taxon>Uroviricota</taxon>
        <taxon>Caudoviricetes</taxon>
        <taxon>Chimalliviridae</taxon>
        <taxon>Noxifervirus</taxon>
        <taxon>Noxifervirus noxifer</taxon>
    </lineage>
</organism>
<dbReference type="Proteomes" id="UP000224829">
    <property type="component" value="Segment"/>
</dbReference>
<protein>
    <recommendedName>
        <fullName evidence="1">DUF7448 domain-containing protein</fullName>
    </recommendedName>
</protein>
<keyword evidence="3" id="KW-1185">Reference proteome</keyword>
<evidence type="ECO:0000313" key="3">
    <source>
        <dbReference type="Proteomes" id="UP000224829"/>
    </source>
</evidence>
<dbReference type="Pfam" id="PF24240">
    <property type="entry name" value="DUF7448"/>
    <property type="match status" value="1"/>
</dbReference>
<dbReference type="EMBL" id="MF063068">
    <property type="protein sequence ID" value="ARV77383.1"/>
    <property type="molecule type" value="Genomic_DNA"/>
</dbReference>
<gene>
    <name evidence="2" type="ORF">NOXIFER_218</name>
</gene>
<reference evidence="2 3" key="1">
    <citation type="submission" date="2017-05" db="EMBL/GenBank/DDBJ databases">
        <authorList>
            <person name="Song R."/>
            <person name="Chenine A.L."/>
            <person name="Ruprecht R.M."/>
        </authorList>
    </citation>
    <scope>NUCLEOTIDE SEQUENCE [LARGE SCALE GENOMIC DNA]</scope>
</reference>
<evidence type="ECO:0000313" key="2">
    <source>
        <dbReference type="EMBL" id="ARV77383.1"/>
    </source>
</evidence>
<accession>A0A1Y0T018</accession>
<feature type="domain" description="DUF7448" evidence="1">
    <location>
        <begin position="27"/>
        <end position="157"/>
    </location>
</feature>
<evidence type="ECO:0000259" key="1">
    <source>
        <dbReference type="Pfam" id="PF24240"/>
    </source>
</evidence>
<sequence length="181" mass="19574">MKNEVAVLTLPAVNRVIRSIGFEDIKVKIDDEESWGCANGETREALVIVLESGWRVVLVDRAGQSCCESRYMSTDDDLDSLVGETLVGIRHGGADSKTGHYCGIEDGEIGDGEDDDDNEPEGCYCDGVVEVEFALIQTDRDSATIGTYNSHNGYYGGLDLALAVYDPDGNKVVDHVSFTGE</sequence>
<name>A0A1Y0T018_9CAUD</name>
<dbReference type="InterPro" id="IPR055871">
    <property type="entry name" value="DUF7448"/>
</dbReference>
<proteinExistence type="predicted"/>